<dbReference type="InParanoid" id="A0A3N4KV59"/>
<gene>
    <name evidence="12" type="ORF">P167DRAFT_484529</name>
</gene>
<evidence type="ECO:0000313" key="13">
    <source>
        <dbReference type="Proteomes" id="UP000277580"/>
    </source>
</evidence>
<keyword evidence="9" id="KW-0234">DNA repair</keyword>
<dbReference type="PANTHER" id="PTHR13476">
    <property type="entry name" value="CHROMATIN MODIFICATION-RELATED PROTEIN MEAF6"/>
    <property type="match status" value="1"/>
</dbReference>
<dbReference type="InterPro" id="IPR015418">
    <property type="entry name" value="Eaf6"/>
</dbReference>
<dbReference type="Pfam" id="PF09340">
    <property type="entry name" value="NuA4"/>
    <property type="match status" value="1"/>
</dbReference>
<feature type="coiled-coil region" evidence="10">
    <location>
        <begin position="30"/>
        <end position="64"/>
    </location>
</feature>
<evidence type="ECO:0000256" key="11">
    <source>
        <dbReference type="SAM" id="MobiDB-lite"/>
    </source>
</evidence>
<evidence type="ECO:0000313" key="12">
    <source>
        <dbReference type="EMBL" id="RPB14444.1"/>
    </source>
</evidence>
<comment type="function">
    <text evidence="9">Component of the NuA4 histone acetyltransferase complex which is involved in transcriptional activation of selected genes principally by acetylation of nucleosomal histone H4 and H2A. The NuA4 complex is also involved in DNA repair.</text>
</comment>
<protein>
    <recommendedName>
        <fullName evidence="3 9">Chromatin modification-related protein EAF6</fullName>
    </recommendedName>
</protein>
<dbReference type="GO" id="GO:0035267">
    <property type="term" value="C:NuA4 histone acetyltransferase complex"/>
    <property type="evidence" value="ECO:0007669"/>
    <property type="project" value="UniProtKB-UniRule"/>
</dbReference>
<dbReference type="EMBL" id="ML119118">
    <property type="protein sequence ID" value="RPB14444.1"/>
    <property type="molecule type" value="Genomic_DNA"/>
</dbReference>
<dbReference type="GO" id="GO:0006325">
    <property type="term" value="P:chromatin organization"/>
    <property type="evidence" value="ECO:0007669"/>
    <property type="project" value="UniProtKB-KW"/>
</dbReference>
<dbReference type="AlphaFoldDB" id="A0A3N4KV59"/>
<evidence type="ECO:0000256" key="8">
    <source>
        <dbReference type="ARBA" id="ARBA00023242"/>
    </source>
</evidence>
<comment type="subcellular location">
    <subcellularLocation>
        <location evidence="1 9">Nucleus</location>
    </subcellularLocation>
</comment>
<evidence type="ECO:0000256" key="1">
    <source>
        <dbReference type="ARBA" id="ARBA00004123"/>
    </source>
</evidence>
<keyword evidence="13" id="KW-1185">Reference proteome</keyword>
<keyword evidence="5 9" id="KW-0805">Transcription regulation</keyword>
<evidence type="ECO:0000256" key="4">
    <source>
        <dbReference type="ARBA" id="ARBA00022853"/>
    </source>
</evidence>
<sequence>MSAQPIKTPSSVSTPSAVPGTTEKGAMLYYEKLRKELREMLQRKRVLDKNLAQYEENIAKCEIAYLEDTQNGNIVKGFDNYIKGTAARRRTNISDADRIFSLSSYSYAAKVRLFYSIRHLPPGEWLRLTQEDATPATSTSTPTVAENLPRLSTQSRNKKKRRKGEDESESPSEVETPGHKRVRISFSGQGQA</sequence>
<comment type="subunit">
    <text evidence="9">Component of the NuA4 histone acetyltransferase complex.</text>
</comment>
<name>A0A3N4KV59_9PEZI</name>
<comment type="similarity">
    <text evidence="2 9">Belongs to the EAF6 family.</text>
</comment>
<evidence type="ECO:0000256" key="10">
    <source>
        <dbReference type="SAM" id="Coils"/>
    </source>
</evidence>
<accession>A0A3N4KV59</accession>
<feature type="region of interest" description="Disordered" evidence="11">
    <location>
        <begin position="132"/>
        <end position="192"/>
    </location>
</feature>
<dbReference type="GO" id="GO:0005634">
    <property type="term" value="C:nucleus"/>
    <property type="evidence" value="ECO:0007669"/>
    <property type="project" value="UniProtKB-SubCell"/>
</dbReference>
<evidence type="ECO:0000256" key="7">
    <source>
        <dbReference type="ARBA" id="ARBA00023163"/>
    </source>
</evidence>
<dbReference type="GO" id="GO:0006281">
    <property type="term" value="P:DNA repair"/>
    <property type="evidence" value="ECO:0007669"/>
    <property type="project" value="UniProtKB-UniRule"/>
</dbReference>
<reference evidence="12 13" key="1">
    <citation type="journal article" date="2018" name="Nat. Ecol. Evol.">
        <title>Pezizomycetes genomes reveal the molecular basis of ectomycorrhizal truffle lifestyle.</title>
        <authorList>
            <person name="Murat C."/>
            <person name="Payen T."/>
            <person name="Noel B."/>
            <person name="Kuo A."/>
            <person name="Morin E."/>
            <person name="Chen J."/>
            <person name="Kohler A."/>
            <person name="Krizsan K."/>
            <person name="Balestrini R."/>
            <person name="Da Silva C."/>
            <person name="Montanini B."/>
            <person name="Hainaut M."/>
            <person name="Levati E."/>
            <person name="Barry K.W."/>
            <person name="Belfiori B."/>
            <person name="Cichocki N."/>
            <person name="Clum A."/>
            <person name="Dockter R.B."/>
            <person name="Fauchery L."/>
            <person name="Guy J."/>
            <person name="Iotti M."/>
            <person name="Le Tacon F."/>
            <person name="Lindquist E.A."/>
            <person name="Lipzen A."/>
            <person name="Malagnac F."/>
            <person name="Mello A."/>
            <person name="Molinier V."/>
            <person name="Miyauchi S."/>
            <person name="Poulain J."/>
            <person name="Riccioni C."/>
            <person name="Rubini A."/>
            <person name="Sitrit Y."/>
            <person name="Splivallo R."/>
            <person name="Traeger S."/>
            <person name="Wang M."/>
            <person name="Zifcakova L."/>
            <person name="Wipf D."/>
            <person name="Zambonelli A."/>
            <person name="Paolocci F."/>
            <person name="Nowrousian M."/>
            <person name="Ottonello S."/>
            <person name="Baldrian P."/>
            <person name="Spatafora J.W."/>
            <person name="Henrissat B."/>
            <person name="Nagy L.G."/>
            <person name="Aury J.M."/>
            <person name="Wincker P."/>
            <person name="Grigoriev I.V."/>
            <person name="Bonfante P."/>
            <person name="Martin F.M."/>
        </authorList>
    </citation>
    <scope>NUCLEOTIDE SEQUENCE [LARGE SCALE GENOMIC DNA]</scope>
    <source>
        <strain evidence="12 13">CCBAS932</strain>
    </source>
</reference>
<evidence type="ECO:0000256" key="6">
    <source>
        <dbReference type="ARBA" id="ARBA00023054"/>
    </source>
</evidence>
<keyword evidence="6 10" id="KW-0175">Coiled coil</keyword>
<keyword evidence="7 9" id="KW-0804">Transcription</keyword>
<organism evidence="12 13">
    <name type="scientific">Morchella conica CCBAS932</name>
    <dbReference type="NCBI Taxonomy" id="1392247"/>
    <lineage>
        <taxon>Eukaryota</taxon>
        <taxon>Fungi</taxon>
        <taxon>Dikarya</taxon>
        <taxon>Ascomycota</taxon>
        <taxon>Pezizomycotina</taxon>
        <taxon>Pezizomycetes</taxon>
        <taxon>Pezizales</taxon>
        <taxon>Morchellaceae</taxon>
        <taxon>Morchella</taxon>
    </lineage>
</organism>
<dbReference type="OrthoDB" id="440324at2759"/>
<keyword evidence="4 9" id="KW-0156">Chromatin regulator</keyword>
<evidence type="ECO:0000256" key="2">
    <source>
        <dbReference type="ARBA" id="ARBA00010916"/>
    </source>
</evidence>
<keyword evidence="9" id="KW-0227">DNA damage</keyword>
<evidence type="ECO:0000256" key="3">
    <source>
        <dbReference type="ARBA" id="ARBA00018504"/>
    </source>
</evidence>
<dbReference type="Proteomes" id="UP000277580">
    <property type="component" value="Unassembled WGS sequence"/>
</dbReference>
<keyword evidence="8 9" id="KW-0539">Nucleus</keyword>
<proteinExistence type="inferred from homology"/>
<dbReference type="STRING" id="1392247.A0A3N4KV59"/>
<feature type="compositionally biased region" description="Low complexity" evidence="11">
    <location>
        <begin position="133"/>
        <end position="143"/>
    </location>
</feature>
<evidence type="ECO:0000256" key="9">
    <source>
        <dbReference type="RuleBase" id="RU368022"/>
    </source>
</evidence>
<evidence type="ECO:0000256" key="5">
    <source>
        <dbReference type="ARBA" id="ARBA00023015"/>
    </source>
</evidence>